<sequence>MLAEMYVLASDGSAEEDVLYHRKEDWRSRNMAKRPKPERLYAPKAYTRAEEQDRELVRPRVVSSKGHINKK</sequence>
<feature type="compositionally biased region" description="Basic and acidic residues" evidence="1">
    <location>
        <begin position="48"/>
        <end position="58"/>
    </location>
</feature>
<name>A0A165LE05_9APHY</name>
<reference evidence="2 3" key="1">
    <citation type="journal article" date="2016" name="Mol. Biol. Evol.">
        <title>Comparative Genomics of Early-Diverging Mushroom-Forming Fungi Provides Insights into the Origins of Lignocellulose Decay Capabilities.</title>
        <authorList>
            <person name="Nagy L.G."/>
            <person name="Riley R."/>
            <person name="Tritt A."/>
            <person name="Adam C."/>
            <person name="Daum C."/>
            <person name="Floudas D."/>
            <person name="Sun H."/>
            <person name="Yadav J.S."/>
            <person name="Pangilinan J."/>
            <person name="Larsson K.H."/>
            <person name="Matsuura K."/>
            <person name="Barry K."/>
            <person name="Labutti K."/>
            <person name="Kuo R."/>
            <person name="Ohm R.A."/>
            <person name="Bhattacharya S.S."/>
            <person name="Shirouzu T."/>
            <person name="Yoshinaga Y."/>
            <person name="Martin F.M."/>
            <person name="Grigoriev I.V."/>
            <person name="Hibbett D.S."/>
        </authorList>
    </citation>
    <scope>NUCLEOTIDE SEQUENCE [LARGE SCALE GENOMIC DNA]</scope>
    <source>
        <strain evidence="2 3">L-15889</strain>
    </source>
</reference>
<accession>A0A165LE05</accession>
<evidence type="ECO:0000313" key="3">
    <source>
        <dbReference type="Proteomes" id="UP000076727"/>
    </source>
</evidence>
<evidence type="ECO:0000313" key="2">
    <source>
        <dbReference type="EMBL" id="KZT64291.1"/>
    </source>
</evidence>
<protein>
    <submittedName>
        <fullName evidence="2">Uncharacterized protein</fullName>
    </submittedName>
</protein>
<proteinExistence type="predicted"/>
<dbReference type="Proteomes" id="UP000076727">
    <property type="component" value="Unassembled WGS sequence"/>
</dbReference>
<organism evidence="2 3">
    <name type="scientific">Daedalea quercina L-15889</name>
    <dbReference type="NCBI Taxonomy" id="1314783"/>
    <lineage>
        <taxon>Eukaryota</taxon>
        <taxon>Fungi</taxon>
        <taxon>Dikarya</taxon>
        <taxon>Basidiomycota</taxon>
        <taxon>Agaricomycotina</taxon>
        <taxon>Agaricomycetes</taxon>
        <taxon>Polyporales</taxon>
        <taxon>Fomitopsis</taxon>
    </lineage>
</organism>
<keyword evidence="3" id="KW-1185">Reference proteome</keyword>
<dbReference type="AlphaFoldDB" id="A0A165LE05"/>
<dbReference type="EMBL" id="KV429133">
    <property type="protein sequence ID" value="KZT64291.1"/>
    <property type="molecule type" value="Genomic_DNA"/>
</dbReference>
<feature type="region of interest" description="Disordered" evidence="1">
    <location>
        <begin position="48"/>
        <end position="71"/>
    </location>
</feature>
<gene>
    <name evidence="2" type="ORF">DAEQUDRAFT_732799</name>
</gene>
<evidence type="ECO:0000256" key="1">
    <source>
        <dbReference type="SAM" id="MobiDB-lite"/>
    </source>
</evidence>